<gene>
    <name evidence="2" type="ORF">DOTSEDRAFT_78918</name>
</gene>
<sequence>MSIAQPHILSLPKSPRSLPCTPRSATRHAKAGQKVPSNMNKGACLGGNMAGALDYSRVCDRPSDSLYRCRAECSYQPVDGACKRENHFSNQRLTDSTPNKQTTFCHNTAPITIHSITMAPTQEQYTELHPRMRGGRLPKGQDAGGTRGHGLQPQPILCRDEGQPECQVSITCCHKVAAQTVITAYTNSSMQAPTLLGLAVQQLHAELEKARAVDNGAVRD</sequence>
<protein>
    <submittedName>
        <fullName evidence="2">Uncharacterized protein</fullName>
    </submittedName>
</protein>
<reference evidence="2 3" key="2">
    <citation type="journal article" date="2012" name="PLoS Pathog.">
        <title>Diverse lifestyles and strategies of plant pathogenesis encoded in the genomes of eighteen Dothideomycetes fungi.</title>
        <authorList>
            <person name="Ohm R.A."/>
            <person name="Feau N."/>
            <person name="Henrissat B."/>
            <person name="Schoch C.L."/>
            <person name="Horwitz B.A."/>
            <person name="Barry K.W."/>
            <person name="Condon B.J."/>
            <person name="Copeland A.C."/>
            <person name="Dhillon B."/>
            <person name="Glaser F."/>
            <person name="Hesse C.N."/>
            <person name="Kosti I."/>
            <person name="LaButti K."/>
            <person name="Lindquist E.A."/>
            <person name="Lucas S."/>
            <person name="Salamov A.A."/>
            <person name="Bradshaw R.E."/>
            <person name="Ciuffetti L."/>
            <person name="Hamelin R.C."/>
            <person name="Kema G.H.J."/>
            <person name="Lawrence C."/>
            <person name="Scott J.A."/>
            <person name="Spatafora J.W."/>
            <person name="Turgeon B.G."/>
            <person name="de Wit P.J.G.M."/>
            <person name="Zhong S."/>
            <person name="Goodwin S.B."/>
            <person name="Grigoriev I.V."/>
        </authorList>
    </citation>
    <scope>NUCLEOTIDE SEQUENCE [LARGE SCALE GENOMIC DNA]</scope>
    <source>
        <strain evidence="3">NZE10 / CBS 128990</strain>
    </source>
</reference>
<name>N1PTN4_DOTSN</name>
<dbReference type="EMBL" id="KB446537">
    <property type="protein sequence ID" value="EME46737.1"/>
    <property type="molecule type" value="Genomic_DNA"/>
</dbReference>
<proteinExistence type="predicted"/>
<evidence type="ECO:0000313" key="2">
    <source>
        <dbReference type="EMBL" id="EME46737.1"/>
    </source>
</evidence>
<feature type="region of interest" description="Disordered" evidence="1">
    <location>
        <begin position="1"/>
        <end position="35"/>
    </location>
</feature>
<keyword evidence="3" id="KW-1185">Reference proteome</keyword>
<evidence type="ECO:0000313" key="3">
    <source>
        <dbReference type="Proteomes" id="UP000016933"/>
    </source>
</evidence>
<dbReference type="AlphaFoldDB" id="N1PTN4"/>
<dbReference type="Proteomes" id="UP000016933">
    <property type="component" value="Unassembled WGS sequence"/>
</dbReference>
<reference evidence="3" key="1">
    <citation type="journal article" date="2012" name="PLoS Genet.">
        <title>The genomes of the fungal plant pathogens Cladosporium fulvum and Dothistroma septosporum reveal adaptation to different hosts and lifestyles but also signatures of common ancestry.</title>
        <authorList>
            <person name="de Wit P.J.G.M."/>
            <person name="van der Burgt A."/>
            <person name="Oekmen B."/>
            <person name="Stergiopoulos I."/>
            <person name="Abd-Elsalam K.A."/>
            <person name="Aerts A.L."/>
            <person name="Bahkali A.H."/>
            <person name="Beenen H.G."/>
            <person name="Chettri P."/>
            <person name="Cox M.P."/>
            <person name="Datema E."/>
            <person name="de Vries R.P."/>
            <person name="Dhillon B."/>
            <person name="Ganley A.R."/>
            <person name="Griffiths S.A."/>
            <person name="Guo Y."/>
            <person name="Hamelin R.C."/>
            <person name="Henrissat B."/>
            <person name="Kabir M.S."/>
            <person name="Jashni M.K."/>
            <person name="Kema G."/>
            <person name="Klaubauf S."/>
            <person name="Lapidus A."/>
            <person name="Levasseur A."/>
            <person name="Lindquist E."/>
            <person name="Mehrabi R."/>
            <person name="Ohm R.A."/>
            <person name="Owen T.J."/>
            <person name="Salamov A."/>
            <person name="Schwelm A."/>
            <person name="Schijlen E."/>
            <person name="Sun H."/>
            <person name="van den Burg H.A."/>
            <person name="van Ham R.C.H.J."/>
            <person name="Zhang S."/>
            <person name="Goodwin S.B."/>
            <person name="Grigoriev I.V."/>
            <person name="Collemare J."/>
            <person name="Bradshaw R.E."/>
        </authorList>
    </citation>
    <scope>NUCLEOTIDE SEQUENCE [LARGE SCALE GENOMIC DNA]</scope>
    <source>
        <strain evidence="3">NZE10 / CBS 128990</strain>
    </source>
</reference>
<evidence type="ECO:0000256" key="1">
    <source>
        <dbReference type="SAM" id="MobiDB-lite"/>
    </source>
</evidence>
<accession>N1PTN4</accession>
<dbReference type="HOGENOM" id="CLU_1255968_0_0_1"/>
<organism evidence="2 3">
    <name type="scientific">Dothistroma septosporum (strain NZE10 / CBS 128990)</name>
    <name type="common">Red band needle blight fungus</name>
    <name type="synonym">Mycosphaerella pini</name>
    <dbReference type="NCBI Taxonomy" id="675120"/>
    <lineage>
        <taxon>Eukaryota</taxon>
        <taxon>Fungi</taxon>
        <taxon>Dikarya</taxon>
        <taxon>Ascomycota</taxon>
        <taxon>Pezizomycotina</taxon>
        <taxon>Dothideomycetes</taxon>
        <taxon>Dothideomycetidae</taxon>
        <taxon>Mycosphaerellales</taxon>
        <taxon>Mycosphaerellaceae</taxon>
        <taxon>Dothistroma</taxon>
    </lineage>
</organism>